<sequence length="138" mass="14210">MPESRQSSGGEETPATATALESFKQKWDLFRVACHQAEELVESIRQRIGSECLVDEATGRGGGGASGAASQGIPPISAVRLEQMSRAVRWLVIDLQHGSGGAAGGVAGGGAGHGVEPTHMVLGLQGWMLDSLKMGPSS</sequence>
<keyword evidence="2" id="KW-1185">Reference proteome</keyword>
<dbReference type="EMBL" id="JAMQYH010000005">
    <property type="protein sequence ID" value="KAJ1687321.1"/>
    <property type="molecule type" value="Genomic_DNA"/>
</dbReference>
<organism evidence="1 2">
    <name type="scientific">Rhynchospora breviuscula</name>
    <dbReference type="NCBI Taxonomy" id="2022672"/>
    <lineage>
        <taxon>Eukaryota</taxon>
        <taxon>Viridiplantae</taxon>
        <taxon>Streptophyta</taxon>
        <taxon>Embryophyta</taxon>
        <taxon>Tracheophyta</taxon>
        <taxon>Spermatophyta</taxon>
        <taxon>Magnoliopsida</taxon>
        <taxon>Liliopsida</taxon>
        <taxon>Poales</taxon>
        <taxon>Cyperaceae</taxon>
        <taxon>Cyperoideae</taxon>
        <taxon>Rhynchosporeae</taxon>
        <taxon>Rhynchospora</taxon>
    </lineage>
</organism>
<protein>
    <submittedName>
        <fullName evidence="1">Uncharacterized protein</fullName>
    </submittedName>
</protein>
<reference evidence="1" key="1">
    <citation type="journal article" date="2022" name="Cell">
        <title>Repeat-based holocentromeres influence genome architecture and karyotype evolution.</title>
        <authorList>
            <person name="Hofstatter P.G."/>
            <person name="Thangavel G."/>
            <person name="Lux T."/>
            <person name="Neumann P."/>
            <person name="Vondrak T."/>
            <person name="Novak P."/>
            <person name="Zhang M."/>
            <person name="Costa L."/>
            <person name="Castellani M."/>
            <person name="Scott A."/>
            <person name="Toegelov H."/>
            <person name="Fuchs J."/>
            <person name="Mata-Sucre Y."/>
            <person name="Dias Y."/>
            <person name="Vanzela A.L.L."/>
            <person name="Huettel B."/>
            <person name="Almeida C.C.S."/>
            <person name="Simkova H."/>
            <person name="Souza G."/>
            <person name="Pedrosa-Harand A."/>
            <person name="Macas J."/>
            <person name="Mayer K.F.X."/>
            <person name="Houben A."/>
            <person name="Marques A."/>
        </authorList>
    </citation>
    <scope>NUCLEOTIDE SEQUENCE</scope>
    <source>
        <strain evidence="1">RhyBre1mFocal</strain>
    </source>
</reference>
<evidence type="ECO:0000313" key="2">
    <source>
        <dbReference type="Proteomes" id="UP001151287"/>
    </source>
</evidence>
<evidence type="ECO:0000313" key="1">
    <source>
        <dbReference type="EMBL" id="KAJ1687321.1"/>
    </source>
</evidence>
<dbReference type="PANTHER" id="PTHR35989">
    <property type="entry name" value="MEDIATOR OF RNA POLYMERASE II TRANSCRIPTION SUBUNIT 32"/>
    <property type="match status" value="1"/>
</dbReference>
<dbReference type="GO" id="GO:0016592">
    <property type="term" value="C:mediator complex"/>
    <property type="evidence" value="ECO:0007669"/>
    <property type="project" value="InterPro"/>
</dbReference>
<dbReference type="PANTHER" id="PTHR35989:SF1">
    <property type="entry name" value="MEDIATOR OF RNA POLYMERASE II TRANSCRIPTION SUBUNIT 32"/>
    <property type="match status" value="1"/>
</dbReference>
<name>A0A9Q0C4V1_9POAL</name>
<accession>A0A9Q0C4V1</accession>
<dbReference type="GO" id="GO:0009631">
    <property type="term" value="P:cold acclimation"/>
    <property type="evidence" value="ECO:0007669"/>
    <property type="project" value="InterPro"/>
</dbReference>
<dbReference type="GO" id="GO:0048364">
    <property type="term" value="P:root development"/>
    <property type="evidence" value="ECO:0007669"/>
    <property type="project" value="InterPro"/>
</dbReference>
<dbReference type="Proteomes" id="UP001151287">
    <property type="component" value="Unassembled WGS sequence"/>
</dbReference>
<dbReference type="GO" id="GO:0006355">
    <property type="term" value="P:regulation of DNA-templated transcription"/>
    <property type="evidence" value="ECO:0007669"/>
    <property type="project" value="InterPro"/>
</dbReference>
<comment type="caution">
    <text evidence="1">The sequence shown here is derived from an EMBL/GenBank/DDBJ whole genome shotgun (WGS) entry which is preliminary data.</text>
</comment>
<gene>
    <name evidence="1" type="ORF">LUZ63_018711</name>
</gene>
<dbReference type="AlphaFoldDB" id="A0A9Q0C4V1"/>
<proteinExistence type="predicted"/>
<dbReference type="InterPro" id="IPR033244">
    <property type="entry name" value="MED32"/>
</dbReference>
<dbReference type="GO" id="GO:0010150">
    <property type="term" value="P:leaf senescence"/>
    <property type="evidence" value="ECO:0007669"/>
    <property type="project" value="InterPro"/>
</dbReference>
<dbReference type="OrthoDB" id="782223at2759"/>